<evidence type="ECO:0000313" key="2">
    <source>
        <dbReference type="Proteomes" id="UP000003676"/>
    </source>
</evidence>
<dbReference type="EMBL" id="ABXU01000024">
    <property type="protein sequence ID" value="EEB34332.1"/>
    <property type="molecule type" value="Genomic_DNA"/>
</dbReference>
<comment type="caution">
    <text evidence="1">The sequence shown here is derived from an EMBL/GenBank/DDBJ whole genome shotgun (WGS) entry which is preliminary data.</text>
</comment>
<protein>
    <submittedName>
        <fullName evidence="1">Uncharacterized protein</fullName>
    </submittedName>
</protein>
<dbReference type="AlphaFoldDB" id="B6WRM6"/>
<reference evidence="1 2" key="1">
    <citation type="submission" date="2008-10" db="EMBL/GenBank/DDBJ databases">
        <title>Draft genome sequence of Desulvovibrio piger (ATCC 29098).</title>
        <authorList>
            <person name="Sudarsanam P."/>
            <person name="Ley R."/>
            <person name="Guruge J."/>
            <person name="Turnbaugh P.J."/>
            <person name="Mahowald M."/>
            <person name="Liep D."/>
            <person name="Gordon J."/>
        </authorList>
    </citation>
    <scope>NUCLEOTIDE SEQUENCE [LARGE SCALE GENOMIC DNA]</scope>
    <source>
        <strain evidence="1 2">ATCC 29098</strain>
    </source>
</reference>
<organism evidence="1 2">
    <name type="scientific">Desulfovibrio piger ATCC 29098</name>
    <dbReference type="NCBI Taxonomy" id="411464"/>
    <lineage>
        <taxon>Bacteria</taxon>
        <taxon>Pseudomonadati</taxon>
        <taxon>Thermodesulfobacteriota</taxon>
        <taxon>Desulfovibrionia</taxon>
        <taxon>Desulfovibrionales</taxon>
        <taxon>Desulfovibrionaceae</taxon>
        <taxon>Desulfovibrio</taxon>
    </lineage>
</organism>
<dbReference type="Proteomes" id="UP000003676">
    <property type="component" value="Unassembled WGS sequence"/>
</dbReference>
<evidence type="ECO:0000313" key="1">
    <source>
        <dbReference type="EMBL" id="EEB34332.1"/>
    </source>
</evidence>
<proteinExistence type="predicted"/>
<name>B6WRM6_9BACT</name>
<reference evidence="1 2" key="2">
    <citation type="submission" date="2008-10" db="EMBL/GenBank/DDBJ databases">
        <authorList>
            <person name="Fulton L."/>
            <person name="Clifton S."/>
            <person name="Fulton B."/>
            <person name="Xu J."/>
            <person name="Minx P."/>
            <person name="Pepin K.H."/>
            <person name="Johnson M."/>
            <person name="Bhonagiri V."/>
            <person name="Nash W.E."/>
            <person name="Mardis E.R."/>
            <person name="Wilson R.K."/>
        </authorList>
    </citation>
    <scope>NUCLEOTIDE SEQUENCE [LARGE SCALE GENOMIC DNA]</scope>
    <source>
        <strain evidence="1 2">ATCC 29098</strain>
    </source>
</reference>
<sequence>MPSPCSPIGMNGRARNVLLRPSSLCVFTLPAGPSGPPFRARDCVLRPSAAICGTESVEKRNSHFPSPFPFFLFSLINSDGYINGEKKRRDEGQGRSTP</sequence>
<gene>
    <name evidence="1" type="ORF">DESPIG_00717</name>
</gene>
<accession>B6WRM6</accession>
<dbReference type="HOGENOM" id="CLU_2329203_0_0_7"/>